<accession>A0A8H7KH21</accession>
<organism evidence="1 2">
    <name type="scientific">Agaricus bisporus var. burnettii</name>
    <dbReference type="NCBI Taxonomy" id="192524"/>
    <lineage>
        <taxon>Eukaryota</taxon>
        <taxon>Fungi</taxon>
        <taxon>Dikarya</taxon>
        <taxon>Basidiomycota</taxon>
        <taxon>Agaricomycotina</taxon>
        <taxon>Agaricomycetes</taxon>
        <taxon>Agaricomycetidae</taxon>
        <taxon>Agaricales</taxon>
        <taxon>Agaricineae</taxon>
        <taxon>Agaricaceae</taxon>
        <taxon>Agaricus</taxon>
    </lineage>
</organism>
<dbReference type="Proteomes" id="UP000629468">
    <property type="component" value="Unassembled WGS sequence"/>
</dbReference>
<dbReference type="AlphaFoldDB" id="A0A8H7KH21"/>
<sequence length="105" mass="11621">MGIAVKLDRAWETLGTLSHRLPRHAPWFSVHFTDLTFTTFEAPSQNSSSFIVLYPSSKPSARLEAPPFTSSQIKAAQYSSPKPLPFPFPNVLSVLIVGQVPTHRS</sequence>
<comment type="caution">
    <text evidence="1">The sequence shown here is derived from an EMBL/GenBank/DDBJ whole genome shotgun (WGS) entry which is preliminary data.</text>
</comment>
<reference evidence="1 2" key="1">
    <citation type="journal article" name="Sci. Rep.">
        <title>Telomere-to-telomere assembled and centromere annotated genomes of the two main subspecies of the button mushroom Agaricus bisporus reveal especially polymorphic chromosome ends.</title>
        <authorList>
            <person name="Sonnenberg A.S.M."/>
            <person name="Sedaghat-Telgerd N."/>
            <person name="Lavrijssen B."/>
            <person name="Ohm R.A."/>
            <person name="Hendrickx P.M."/>
            <person name="Scholtmeijer K."/>
            <person name="Baars J.J.P."/>
            <person name="van Peer A."/>
        </authorList>
    </citation>
    <scope>NUCLEOTIDE SEQUENCE [LARGE SCALE GENOMIC DNA]</scope>
    <source>
        <strain evidence="1 2">H119_p4</strain>
    </source>
</reference>
<protein>
    <submittedName>
        <fullName evidence="1">Uncharacterized protein</fullName>
    </submittedName>
</protein>
<proteinExistence type="predicted"/>
<dbReference type="EMBL" id="JABXXO010000006">
    <property type="protein sequence ID" value="KAF7775698.1"/>
    <property type="molecule type" value="Genomic_DNA"/>
</dbReference>
<evidence type="ECO:0000313" key="1">
    <source>
        <dbReference type="EMBL" id="KAF7775698.1"/>
    </source>
</evidence>
<evidence type="ECO:0000313" key="2">
    <source>
        <dbReference type="Proteomes" id="UP000629468"/>
    </source>
</evidence>
<gene>
    <name evidence="1" type="ORF">Agabi119p4_4091</name>
</gene>
<name>A0A8H7KH21_AGABI</name>